<keyword evidence="1" id="KW-1133">Transmembrane helix</keyword>
<sequence>MNEPSSSRTATAASTAILMSSVLTTSVGITLESSLTLRQAGISDGSMLYLRDERDVPAAPDVYDVPSFAAESTERLPAVWAGPLRTVGLATVAGLLMAAAGSSFVVLLRGTGNRDSAMIGIAIGATLMLLGAIAGRVRSVPGGLALVAAGLATAGSTAFMVSPFATGALLLSAALVLAVVASGMATGKYIPFLSSAGLLLLLGGLWAVLALSTRDQPLSAGISGIVAIFALGVAPRLATVLTGLSGLDDDQRQGKRITRSTTLDAVHAAHATLTGWTLTAALVAGVAVVVVATAKNRPVWAVLLAVALLGALTFRGLALPLLAQRAGVYVAAAGACWGATQVFALATKQPLWLAVAAALAVLVLVASVIKVREQTAARLRVIASRLELLCVLATIPLVLGLSGAYTQLGQTFG</sequence>
<dbReference type="Pfam" id="PF19053">
    <property type="entry name" value="EccD"/>
    <property type="match status" value="1"/>
</dbReference>
<evidence type="ECO:0000256" key="1">
    <source>
        <dbReference type="SAM" id="Phobius"/>
    </source>
</evidence>
<feature type="transmembrane region" description="Helical" evidence="1">
    <location>
        <begin position="389"/>
        <end position="408"/>
    </location>
</feature>
<feature type="transmembrane region" description="Helical" evidence="1">
    <location>
        <begin position="268"/>
        <end position="293"/>
    </location>
</feature>
<feature type="transmembrane region" description="Helical" evidence="1">
    <location>
        <begin position="117"/>
        <end position="137"/>
    </location>
</feature>
<feature type="transmembrane region" description="Helical" evidence="1">
    <location>
        <begin position="224"/>
        <end position="247"/>
    </location>
</feature>
<keyword evidence="4" id="KW-1185">Reference proteome</keyword>
<feature type="domain" description="EccD-like transmembrane" evidence="2">
    <location>
        <begin position="85"/>
        <end position="407"/>
    </location>
</feature>
<comment type="caution">
    <text evidence="3">The sequence shown here is derived from an EMBL/GenBank/DDBJ whole genome shotgun (WGS) entry which is preliminary data.</text>
</comment>
<feature type="transmembrane region" description="Helical" evidence="1">
    <location>
        <begin position="192"/>
        <end position="212"/>
    </location>
</feature>
<dbReference type="InterPro" id="IPR044049">
    <property type="entry name" value="EccD_transm"/>
</dbReference>
<feature type="transmembrane region" description="Helical" evidence="1">
    <location>
        <begin position="87"/>
        <end position="108"/>
    </location>
</feature>
<dbReference type="EMBL" id="BJMD01000035">
    <property type="protein sequence ID" value="GEB21088.1"/>
    <property type="molecule type" value="Genomic_DNA"/>
</dbReference>
<gene>
    <name evidence="3" type="ORF">AAU01_38430</name>
</gene>
<evidence type="ECO:0000313" key="4">
    <source>
        <dbReference type="Proteomes" id="UP000317715"/>
    </source>
</evidence>
<dbReference type="Proteomes" id="UP000317715">
    <property type="component" value="Unassembled WGS sequence"/>
</dbReference>
<dbReference type="AlphaFoldDB" id="A0A4Y3NQ15"/>
<feature type="transmembrane region" description="Helical" evidence="1">
    <location>
        <begin position="351"/>
        <end position="369"/>
    </location>
</feature>
<name>A0A4Y3NQ15_PAEAU</name>
<organism evidence="3 4">
    <name type="scientific">Paenarthrobacter aurescens</name>
    <name type="common">Arthrobacter aurescens</name>
    <dbReference type="NCBI Taxonomy" id="43663"/>
    <lineage>
        <taxon>Bacteria</taxon>
        <taxon>Bacillati</taxon>
        <taxon>Actinomycetota</taxon>
        <taxon>Actinomycetes</taxon>
        <taxon>Micrococcales</taxon>
        <taxon>Micrococcaceae</taxon>
        <taxon>Paenarthrobacter</taxon>
    </lineage>
</organism>
<evidence type="ECO:0000259" key="2">
    <source>
        <dbReference type="Pfam" id="PF19053"/>
    </source>
</evidence>
<protein>
    <recommendedName>
        <fullName evidence="2">EccD-like transmembrane domain-containing protein</fullName>
    </recommendedName>
</protein>
<evidence type="ECO:0000313" key="3">
    <source>
        <dbReference type="EMBL" id="GEB21088.1"/>
    </source>
</evidence>
<keyword evidence="1" id="KW-0472">Membrane</keyword>
<reference evidence="3 4" key="1">
    <citation type="submission" date="2019-06" db="EMBL/GenBank/DDBJ databases">
        <title>Whole genome shotgun sequence of Paenarthrobacter aurescens NBRC 12136.</title>
        <authorList>
            <person name="Hosoyama A."/>
            <person name="Uohara A."/>
            <person name="Ohji S."/>
            <person name="Ichikawa N."/>
        </authorList>
    </citation>
    <scope>NUCLEOTIDE SEQUENCE [LARGE SCALE GENOMIC DNA]</scope>
    <source>
        <strain evidence="3 4">NBRC 12136</strain>
    </source>
</reference>
<feature type="transmembrane region" description="Helical" evidence="1">
    <location>
        <begin position="326"/>
        <end position="345"/>
    </location>
</feature>
<keyword evidence="1" id="KW-0812">Transmembrane</keyword>
<feature type="transmembrane region" description="Helical" evidence="1">
    <location>
        <begin position="157"/>
        <end position="180"/>
    </location>
</feature>
<feature type="transmembrane region" description="Helical" evidence="1">
    <location>
        <begin position="299"/>
        <end position="319"/>
    </location>
</feature>
<feature type="transmembrane region" description="Helical" evidence="1">
    <location>
        <begin position="12"/>
        <end position="31"/>
    </location>
</feature>
<accession>A0A4Y3NQ15</accession>
<proteinExistence type="predicted"/>